<evidence type="ECO:0000313" key="10">
    <source>
        <dbReference type="EMBL" id="GAX80145.1"/>
    </source>
</evidence>
<keyword evidence="8" id="KW-0862">Zinc</keyword>
<evidence type="ECO:0000313" key="11">
    <source>
        <dbReference type="Proteomes" id="UP000232323"/>
    </source>
</evidence>
<comment type="subunit">
    <text evidence="2">Homodimer.</text>
</comment>
<dbReference type="Gene3D" id="3.60.15.10">
    <property type="entry name" value="Ribonuclease Z/Hydroxyacylglutathione hydrolase-like"/>
    <property type="match status" value="1"/>
</dbReference>
<evidence type="ECO:0000256" key="7">
    <source>
        <dbReference type="ARBA" id="ARBA00022801"/>
    </source>
</evidence>
<dbReference type="EMBL" id="BEGY01000049">
    <property type="protein sequence ID" value="GAX80145.1"/>
    <property type="molecule type" value="Genomic_DNA"/>
</dbReference>
<keyword evidence="5" id="KW-0479">Metal-binding</keyword>
<dbReference type="AlphaFoldDB" id="A0A250XAL4"/>
<evidence type="ECO:0000256" key="5">
    <source>
        <dbReference type="ARBA" id="ARBA00022723"/>
    </source>
</evidence>
<dbReference type="PANTHER" id="PTHR46018">
    <property type="entry name" value="ZINC PHOSPHODIESTERASE ELAC PROTEIN 1"/>
    <property type="match status" value="1"/>
</dbReference>
<keyword evidence="3" id="KW-0819">tRNA processing</keyword>
<dbReference type="Proteomes" id="UP000232323">
    <property type="component" value="Unassembled WGS sequence"/>
</dbReference>
<proteinExistence type="inferred from homology"/>
<gene>
    <name evidence="10" type="ORF">CEUSTIGMA_g7583.t1</name>
</gene>
<organism evidence="10 11">
    <name type="scientific">Chlamydomonas eustigma</name>
    <dbReference type="NCBI Taxonomy" id="1157962"/>
    <lineage>
        <taxon>Eukaryota</taxon>
        <taxon>Viridiplantae</taxon>
        <taxon>Chlorophyta</taxon>
        <taxon>core chlorophytes</taxon>
        <taxon>Chlorophyceae</taxon>
        <taxon>CS clade</taxon>
        <taxon>Chlamydomonadales</taxon>
        <taxon>Chlamydomonadaceae</taxon>
        <taxon>Chlamydomonas</taxon>
    </lineage>
</organism>
<feature type="region of interest" description="Disordered" evidence="9">
    <location>
        <begin position="182"/>
        <end position="203"/>
    </location>
</feature>
<evidence type="ECO:0000256" key="3">
    <source>
        <dbReference type="ARBA" id="ARBA00022694"/>
    </source>
</evidence>
<evidence type="ECO:0000256" key="4">
    <source>
        <dbReference type="ARBA" id="ARBA00022722"/>
    </source>
</evidence>
<reference evidence="10 11" key="1">
    <citation type="submission" date="2017-08" db="EMBL/GenBank/DDBJ databases">
        <title>Acidophilic green algal genome provides insights into adaptation to an acidic environment.</title>
        <authorList>
            <person name="Hirooka S."/>
            <person name="Hirose Y."/>
            <person name="Kanesaki Y."/>
            <person name="Higuchi S."/>
            <person name="Fujiwara T."/>
            <person name="Onuma R."/>
            <person name="Era A."/>
            <person name="Ohbayashi R."/>
            <person name="Uzuka A."/>
            <person name="Nozaki H."/>
            <person name="Yoshikawa H."/>
            <person name="Miyagishima S.Y."/>
        </authorList>
    </citation>
    <scope>NUCLEOTIDE SEQUENCE [LARGE SCALE GENOMIC DNA]</scope>
    <source>
        <strain evidence="10 11">NIES-2499</strain>
    </source>
</reference>
<dbReference type="InterPro" id="IPR036866">
    <property type="entry name" value="RibonucZ/Hydroxyglut_hydro"/>
</dbReference>
<evidence type="ECO:0000256" key="8">
    <source>
        <dbReference type="ARBA" id="ARBA00022833"/>
    </source>
</evidence>
<accession>A0A250XAL4</accession>
<keyword evidence="4" id="KW-0540">Nuclease</keyword>
<dbReference type="OrthoDB" id="527344at2759"/>
<keyword evidence="7" id="KW-0378">Hydrolase</keyword>
<keyword evidence="6" id="KW-0255">Endonuclease</keyword>
<evidence type="ECO:0000256" key="6">
    <source>
        <dbReference type="ARBA" id="ARBA00022759"/>
    </source>
</evidence>
<keyword evidence="11" id="KW-1185">Reference proteome</keyword>
<protein>
    <submittedName>
        <fullName evidence="10">Uncharacterized protein</fullName>
    </submittedName>
</protein>
<evidence type="ECO:0000256" key="1">
    <source>
        <dbReference type="ARBA" id="ARBA00001947"/>
    </source>
</evidence>
<evidence type="ECO:0000256" key="2">
    <source>
        <dbReference type="ARBA" id="ARBA00011738"/>
    </source>
</evidence>
<sequence>MLTKGCLIGRRGLPPPAAVAEPVPRPKTPYYPSWSNDIPQLENLNDTFVTRFSHNEVQTRKGAPEISSSELHYRNSHTTTIERESSMGASPTGVSVTWLGTSSGNPTVERNVSCTVVQAGSAIFIVDCGEGSHRQLQQANIDISKIESIFITHMHGDHCFGLATTLQMIDIAKAEAASKLSRGLSNTSHGRVSSPEAPQGSVDPTIIPVTRVFGPPGLGELVRVSLADSKNDLRTRVIVTELVVDPDMAGPPVDLNYGVSGDSWRMDQFESREHDDCSLSPSLLMLETLGSLDVNDSPRLQAAATLTHERLLKLRSFWRPCFEPFRPGMQPRTYTHRSGADEGPSMSARASAVQQQHDLKYSGIGYVAQWGRYWELSCGGGARVRAAQLQHRLPCWGYVIEELLPVSGETNRDKNTRSLMVASSVHNQTVSEEESPLAWTGMPSIYVELHEGKRVGRKVVILGDTVSSYPIAPIALNCDLIAHEATFMEGMEPKCRVSQHSTAWMAGAFAEAVKARHLVLTHFSARYSSTMPVPNQRVHKIGGQGGGTSQEWRKRPVDLEAEAEEQTKAVRALLNEARQYYRSGTVSAAEDFYTLRVE</sequence>
<dbReference type="GO" id="GO:0046872">
    <property type="term" value="F:metal ion binding"/>
    <property type="evidence" value="ECO:0007669"/>
    <property type="project" value="UniProtKB-KW"/>
</dbReference>
<evidence type="ECO:0000256" key="9">
    <source>
        <dbReference type="SAM" id="MobiDB-lite"/>
    </source>
</evidence>
<dbReference type="SUPFAM" id="SSF56281">
    <property type="entry name" value="Metallo-hydrolase/oxidoreductase"/>
    <property type="match status" value="1"/>
</dbReference>
<comment type="caution">
    <text evidence="10">The sequence shown here is derived from an EMBL/GenBank/DDBJ whole genome shotgun (WGS) entry which is preliminary data.</text>
</comment>
<dbReference type="PANTHER" id="PTHR46018:SF2">
    <property type="entry name" value="ZINC PHOSPHODIESTERASE ELAC PROTEIN 1"/>
    <property type="match status" value="1"/>
</dbReference>
<dbReference type="STRING" id="1157962.A0A250XAL4"/>
<name>A0A250XAL4_9CHLO</name>
<dbReference type="GO" id="GO:0042781">
    <property type="term" value="F:3'-tRNA processing endoribonuclease activity"/>
    <property type="evidence" value="ECO:0007669"/>
    <property type="project" value="TreeGrafter"/>
</dbReference>
<dbReference type="HAMAP" id="MF_01818">
    <property type="entry name" value="RNase_Z_BN"/>
    <property type="match status" value="1"/>
</dbReference>
<dbReference type="InterPro" id="IPR013471">
    <property type="entry name" value="RNase_Z/BN"/>
</dbReference>
<comment type="cofactor">
    <cofactor evidence="1">
        <name>Zn(2+)</name>
        <dbReference type="ChEBI" id="CHEBI:29105"/>
    </cofactor>
</comment>
<dbReference type="Pfam" id="PF23023">
    <property type="entry name" value="Anti-Pycsar_Apyc1"/>
    <property type="match status" value="1"/>
</dbReference>
<dbReference type="GO" id="GO:0005634">
    <property type="term" value="C:nucleus"/>
    <property type="evidence" value="ECO:0007669"/>
    <property type="project" value="TreeGrafter"/>
</dbReference>